<dbReference type="AlphaFoldDB" id="X1T2F4"/>
<sequence>MPNSWPGKMGCHKDAFSNLGRLQSELFRAVRLVVDTGLHDKKWTREEAIVYMQKKTGLPESEIVAEIERYLVQPGQACAYKVGMIKILELRDRAQRKLGEAFDIRAFHEIVLKNGSVPLSILERIVEEFIEERKSG</sequence>
<proteinExistence type="predicted"/>
<dbReference type="EMBL" id="BARW01017154">
    <property type="protein sequence ID" value="GAI99472.1"/>
    <property type="molecule type" value="Genomic_DNA"/>
</dbReference>
<name>X1T2F4_9ZZZZ</name>
<evidence type="ECO:0000313" key="1">
    <source>
        <dbReference type="EMBL" id="GAI99472.1"/>
    </source>
</evidence>
<protein>
    <recommendedName>
        <fullName evidence="2">DUF885 domain-containing protein</fullName>
    </recommendedName>
</protein>
<evidence type="ECO:0008006" key="2">
    <source>
        <dbReference type="Google" id="ProtNLM"/>
    </source>
</evidence>
<dbReference type="InterPro" id="IPR010281">
    <property type="entry name" value="DUF885"/>
</dbReference>
<accession>X1T2F4</accession>
<organism evidence="1">
    <name type="scientific">marine sediment metagenome</name>
    <dbReference type="NCBI Taxonomy" id="412755"/>
    <lineage>
        <taxon>unclassified sequences</taxon>
        <taxon>metagenomes</taxon>
        <taxon>ecological metagenomes</taxon>
    </lineage>
</organism>
<gene>
    <name evidence="1" type="ORF">S12H4_29700</name>
</gene>
<reference evidence="1" key="1">
    <citation type="journal article" date="2014" name="Front. Microbiol.">
        <title>High frequency of phylogenetically diverse reductive dehalogenase-homologous genes in deep subseafloor sedimentary metagenomes.</title>
        <authorList>
            <person name="Kawai M."/>
            <person name="Futagami T."/>
            <person name="Toyoda A."/>
            <person name="Takaki Y."/>
            <person name="Nishi S."/>
            <person name="Hori S."/>
            <person name="Arai W."/>
            <person name="Tsubouchi T."/>
            <person name="Morono Y."/>
            <person name="Uchiyama I."/>
            <person name="Ito T."/>
            <person name="Fujiyama A."/>
            <person name="Inagaki F."/>
            <person name="Takami H."/>
        </authorList>
    </citation>
    <scope>NUCLEOTIDE SEQUENCE</scope>
    <source>
        <strain evidence="1">Expedition CK06-06</strain>
    </source>
</reference>
<comment type="caution">
    <text evidence="1">The sequence shown here is derived from an EMBL/GenBank/DDBJ whole genome shotgun (WGS) entry which is preliminary data.</text>
</comment>
<dbReference type="PANTHER" id="PTHR33361:SF2">
    <property type="entry name" value="DUF885 DOMAIN-CONTAINING PROTEIN"/>
    <property type="match status" value="1"/>
</dbReference>
<dbReference type="Pfam" id="PF05960">
    <property type="entry name" value="DUF885"/>
    <property type="match status" value="1"/>
</dbReference>
<dbReference type="PANTHER" id="PTHR33361">
    <property type="entry name" value="GLR0591 PROTEIN"/>
    <property type="match status" value="1"/>
</dbReference>